<evidence type="ECO:0000256" key="1">
    <source>
        <dbReference type="SAM" id="MobiDB-lite"/>
    </source>
</evidence>
<keyword evidence="3" id="KW-1185">Reference proteome</keyword>
<accession>A0A016UIR2</accession>
<comment type="caution">
    <text evidence="2">The sequence shown here is derived from an EMBL/GenBank/DDBJ whole genome shotgun (WGS) entry which is preliminary data.</text>
</comment>
<organism evidence="2 3">
    <name type="scientific">Ancylostoma ceylanicum</name>
    <dbReference type="NCBI Taxonomy" id="53326"/>
    <lineage>
        <taxon>Eukaryota</taxon>
        <taxon>Metazoa</taxon>
        <taxon>Ecdysozoa</taxon>
        <taxon>Nematoda</taxon>
        <taxon>Chromadorea</taxon>
        <taxon>Rhabditida</taxon>
        <taxon>Rhabditina</taxon>
        <taxon>Rhabditomorpha</taxon>
        <taxon>Strongyloidea</taxon>
        <taxon>Ancylostomatidae</taxon>
        <taxon>Ancylostomatinae</taxon>
        <taxon>Ancylostoma</taxon>
    </lineage>
</organism>
<dbReference type="Proteomes" id="UP000024635">
    <property type="component" value="Unassembled WGS sequence"/>
</dbReference>
<sequence length="111" mass="12352">MLQSESEQEFSSRAVEEAVKETKEDIPPEQVQQASPTKKSADQKTSIKSSERDQLRSHRDDTPSSWGRFGSPVLKTCTDEGLRSEDSPRGTPEIGKKIDDKRSCPRTGTNS</sequence>
<gene>
    <name evidence="2" type="primary">Acey_s0040.g219</name>
    <name evidence="2" type="ORF">Y032_0040g219</name>
</gene>
<name>A0A016UIR2_9BILA</name>
<dbReference type="AlphaFoldDB" id="A0A016UIR2"/>
<feature type="compositionally biased region" description="Polar residues" evidence="1">
    <location>
        <begin position="30"/>
        <end position="48"/>
    </location>
</feature>
<evidence type="ECO:0000313" key="3">
    <source>
        <dbReference type="Proteomes" id="UP000024635"/>
    </source>
</evidence>
<feature type="compositionally biased region" description="Basic and acidic residues" evidence="1">
    <location>
        <begin position="77"/>
        <end position="103"/>
    </location>
</feature>
<feature type="region of interest" description="Disordered" evidence="1">
    <location>
        <begin position="1"/>
        <end position="111"/>
    </location>
</feature>
<feature type="compositionally biased region" description="Basic and acidic residues" evidence="1">
    <location>
        <begin position="49"/>
        <end position="62"/>
    </location>
</feature>
<dbReference type="EMBL" id="JARK01001376">
    <property type="protein sequence ID" value="EYC14463.1"/>
    <property type="molecule type" value="Genomic_DNA"/>
</dbReference>
<feature type="compositionally biased region" description="Polar residues" evidence="1">
    <location>
        <begin position="1"/>
        <end position="11"/>
    </location>
</feature>
<feature type="compositionally biased region" description="Basic and acidic residues" evidence="1">
    <location>
        <begin position="14"/>
        <end position="26"/>
    </location>
</feature>
<evidence type="ECO:0000313" key="2">
    <source>
        <dbReference type="EMBL" id="EYC14463.1"/>
    </source>
</evidence>
<proteinExistence type="predicted"/>
<protein>
    <submittedName>
        <fullName evidence="2">Uncharacterized protein</fullName>
    </submittedName>
</protein>
<reference evidence="3" key="1">
    <citation type="journal article" date="2015" name="Nat. Genet.">
        <title>The genome and transcriptome of the zoonotic hookworm Ancylostoma ceylanicum identify infection-specific gene families.</title>
        <authorList>
            <person name="Schwarz E.M."/>
            <person name="Hu Y."/>
            <person name="Antoshechkin I."/>
            <person name="Miller M.M."/>
            <person name="Sternberg P.W."/>
            <person name="Aroian R.V."/>
        </authorList>
    </citation>
    <scope>NUCLEOTIDE SEQUENCE</scope>
    <source>
        <strain evidence="3">HY135</strain>
    </source>
</reference>